<feature type="domain" description="MaoC-like" evidence="2">
    <location>
        <begin position="22"/>
        <end position="111"/>
    </location>
</feature>
<accession>A0AAU8DIT4</accession>
<organism evidence="3">
    <name type="scientific">Nakamurella sp. A5-74</name>
    <dbReference type="NCBI Taxonomy" id="3158264"/>
    <lineage>
        <taxon>Bacteria</taxon>
        <taxon>Bacillati</taxon>
        <taxon>Actinomycetota</taxon>
        <taxon>Actinomycetes</taxon>
        <taxon>Nakamurellales</taxon>
        <taxon>Nakamurellaceae</taxon>
        <taxon>Nakamurella</taxon>
    </lineage>
</organism>
<evidence type="ECO:0000313" key="3">
    <source>
        <dbReference type="EMBL" id="XCG62077.1"/>
    </source>
</evidence>
<dbReference type="CDD" id="cd03454">
    <property type="entry name" value="YdeM"/>
    <property type="match status" value="1"/>
</dbReference>
<dbReference type="EMBL" id="CP159218">
    <property type="protein sequence ID" value="XCG62077.1"/>
    <property type="molecule type" value="Genomic_DNA"/>
</dbReference>
<dbReference type="AlphaFoldDB" id="A0AAU8DIT4"/>
<name>A0AAU8DIT4_9ACTN</name>
<dbReference type="InterPro" id="IPR029069">
    <property type="entry name" value="HotDog_dom_sf"/>
</dbReference>
<dbReference type="InterPro" id="IPR002539">
    <property type="entry name" value="MaoC-like_dom"/>
</dbReference>
<proteinExistence type="inferred from homology"/>
<reference evidence="3" key="1">
    <citation type="submission" date="2024-05" db="EMBL/GenBank/DDBJ databases">
        <authorList>
            <person name="Cai S.Y."/>
            <person name="Jin L.M."/>
            <person name="Li H.R."/>
        </authorList>
    </citation>
    <scope>NUCLEOTIDE SEQUENCE</scope>
    <source>
        <strain evidence="3">A5-74</strain>
    </source>
</reference>
<comment type="similarity">
    <text evidence="1">Belongs to the enoyl-CoA hydratase/isomerase family.</text>
</comment>
<gene>
    <name evidence="3" type="ORF">ABLG96_12380</name>
</gene>
<evidence type="ECO:0000259" key="2">
    <source>
        <dbReference type="Pfam" id="PF01575"/>
    </source>
</evidence>
<sequence length="156" mass="16808">MSTRSYEDFVVGEALALGSTVVDHDEMLAFAHRFDPQPFHTDPVAAKNSLLGGLCASGWFTASLWMRAWADEVLAGSTSQGSPGGREIAWPRPVFAGDELHFTADVLSARVSAKRPTLGLIEMTGRALRGGDPADEVLRLTFTGLFSTRRSDAMGH</sequence>
<dbReference type="RefSeq" id="WP_353647692.1">
    <property type="nucleotide sequence ID" value="NZ_CP159218.1"/>
</dbReference>
<protein>
    <submittedName>
        <fullName evidence="3">MaoC family dehydratase</fullName>
    </submittedName>
</protein>
<evidence type="ECO:0000256" key="1">
    <source>
        <dbReference type="ARBA" id="ARBA00005254"/>
    </source>
</evidence>
<dbReference type="SUPFAM" id="SSF54637">
    <property type="entry name" value="Thioesterase/thiol ester dehydrase-isomerase"/>
    <property type="match status" value="1"/>
</dbReference>
<dbReference type="Gene3D" id="3.10.129.10">
    <property type="entry name" value="Hotdog Thioesterase"/>
    <property type="match status" value="1"/>
</dbReference>
<dbReference type="Pfam" id="PF01575">
    <property type="entry name" value="MaoC_dehydratas"/>
    <property type="match status" value="1"/>
</dbReference>